<feature type="domain" description="DUF1996" evidence="3">
    <location>
        <begin position="43"/>
        <end position="308"/>
    </location>
</feature>
<dbReference type="Pfam" id="PF09362">
    <property type="entry name" value="DUF1996"/>
    <property type="match status" value="1"/>
</dbReference>
<dbReference type="PANTHER" id="PTHR43662:SF11">
    <property type="entry name" value="WSC DOMAIN-CONTAINING PROTEIN"/>
    <property type="match status" value="1"/>
</dbReference>
<evidence type="ECO:0000259" key="3">
    <source>
        <dbReference type="Pfam" id="PF09362"/>
    </source>
</evidence>
<evidence type="ECO:0000256" key="1">
    <source>
        <dbReference type="SAM" id="MobiDB-lite"/>
    </source>
</evidence>
<name>A0ABY6U5U3_BIOOC</name>
<comment type="caution">
    <text evidence="4">The sequence shown here is derived from an EMBL/GenBank/DDBJ whole genome shotgun (WGS) entry which is preliminary data.</text>
</comment>
<dbReference type="EMBL" id="CABFNS010000749">
    <property type="protein sequence ID" value="VUC26435.1"/>
    <property type="molecule type" value="Genomic_DNA"/>
</dbReference>
<dbReference type="PANTHER" id="PTHR43662">
    <property type="match status" value="1"/>
</dbReference>
<evidence type="ECO:0000313" key="5">
    <source>
        <dbReference type="Proteomes" id="UP000766486"/>
    </source>
</evidence>
<feature type="region of interest" description="Disordered" evidence="1">
    <location>
        <begin position="351"/>
        <end position="424"/>
    </location>
</feature>
<protein>
    <recommendedName>
        <fullName evidence="3">DUF1996 domain-containing protein</fullName>
    </recommendedName>
</protein>
<keyword evidence="2" id="KW-0732">Signal</keyword>
<gene>
    <name evidence="4" type="ORF">CLO192961_LOCUS189255</name>
</gene>
<evidence type="ECO:0000256" key="2">
    <source>
        <dbReference type="SAM" id="SignalP"/>
    </source>
</evidence>
<dbReference type="Proteomes" id="UP000766486">
    <property type="component" value="Unassembled WGS sequence"/>
</dbReference>
<accession>A0ABY6U5U3</accession>
<feature type="signal peptide" evidence="2">
    <location>
        <begin position="1"/>
        <end position="18"/>
    </location>
</feature>
<keyword evidence="5" id="KW-1185">Reference proteome</keyword>
<sequence>MKHASMVALSALAGSAAAFQYNNGLTFSVMQFTGTEIRKARDDPIVSPGQTASHVHQIMGGSGFSRTSTGTDLLKSSCTNARVAGDMSNYWFPALYFKDPKTGELESVPISYVNVYYHMDKTSDVIKAFPPGLSILVGDPTRRTAPEGGYTANLDPSVGPVGNVRWTCPRSTYEPPSWPADSDGTTAGMGEGNNGIGFPFRDCDGYASPLRGDIHFPSCYKPDVGLTDYKNNMAYPTADGNGNLNCAEGEIHVPRLLLEVYFETSSIVPGKGFQDRWDHSSGNGPQPFLLANGDTTGYGWHADFMAGWDEDVLQNIIDNCNVEHEGTHTCPGVKANTETCTIKSLVDEDVDGPFSKLPGNNPITGYGDKVESGGGSSPSVSSSASSAPSSSSSSVSSAAPSSAAPSSAAPSSVAPSSAAAAPSSAASSSSSLFQDFPYHPTNVIQNDAKPSTTFEVVKSSSVVQEQKIAAVDVVVQTVWHTVTVTAGQAENSEAAHVRRHVHGHRGNRHL</sequence>
<feature type="compositionally biased region" description="Low complexity" evidence="1">
    <location>
        <begin position="377"/>
        <end position="424"/>
    </location>
</feature>
<dbReference type="InterPro" id="IPR018535">
    <property type="entry name" value="DUF1996"/>
</dbReference>
<evidence type="ECO:0000313" key="4">
    <source>
        <dbReference type="EMBL" id="VUC26435.1"/>
    </source>
</evidence>
<feature type="chain" id="PRO_5046408100" description="DUF1996 domain-containing protein" evidence="2">
    <location>
        <begin position="19"/>
        <end position="510"/>
    </location>
</feature>
<reference evidence="4 5" key="1">
    <citation type="submission" date="2019-06" db="EMBL/GenBank/DDBJ databases">
        <authorList>
            <person name="Broberg M."/>
        </authorList>
    </citation>
    <scope>NUCLEOTIDE SEQUENCE [LARGE SCALE GENOMIC DNA]</scope>
</reference>
<organism evidence="4 5">
    <name type="scientific">Bionectria ochroleuca</name>
    <name type="common">Gliocladium roseum</name>
    <dbReference type="NCBI Taxonomy" id="29856"/>
    <lineage>
        <taxon>Eukaryota</taxon>
        <taxon>Fungi</taxon>
        <taxon>Dikarya</taxon>
        <taxon>Ascomycota</taxon>
        <taxon>Pezizomycotina</taxon>
        <taxon>Sordariomycetes</taxon>
        <taxon>Hypocreomycetidae</taxon>
        <taxon>Hypocreales</taxon>
        <taxon>Bionectriaceae</taxon>
        <taxon>Clonostachys</taxon>
    </lineage>
</organism>
<proteinExistence type="predicted"/>